<organism evidence="1 2">
    <name type="scientific">Sphingorhabdus arenilitoris</name>
    <dbReference type="NCBI Taxonomy" id="1490041"/>
    <lineage>
        <taxon>Bacteria</taxon>
        <taxon>Pseudomonadati</taxon>
        <taxon>Pseudomonadota</taxon>
        <taxon>Alphaproteobacteria</taxon>
        <taxon>Sphingomonadales</taxon>
        <taxon>Sphingomonadaceae</taxon>
        <taxon>Sphingorhabdus</taxon>
    </lineage>
</organism>
<dbReference type="EMBL" id="JBHSDH010000010">
    <property type="protein sequence ID" value="MFC4291248.1"/>
    <property type="molecule type" value="Genomic_DNA"/>
</dbReference>
<accession>A0ABV8RDF3</accession>
<evidence type="ECO:0000313" key="2">
    <source>
        <dbReference type="Proteomes" id="UP001595887"/>
    </source>
</evidence>
<comment type="caution">
    <text evidence="1">The sequence shown here is derived from an EMBL/GenBank/DDBJ whole genome shotgun (WGS) entry which is preliminary data.</text>
</comment>
<protein>
    <submittedName>
        <fullName evidence="1">Uncharacterized protein</fullName>
    </submittedName>
</protein>
<gene>
    <name evidence="1" type="ORF">ACFOWX_02345</name>
</gene>
<keyword evidence="2" id="KW-1185">Reference proteome</keyword>
<evidence type="ECO:0000313" key="1">
    <source>
        <dbReference type="EMBL" id="MFC4291248.1"/>
    </source>
</evidence>
<dbReference type="Proteomes" id="UP001595887">
    <property type="component" value="Unassembled WGS sequence"/>
</dbReference>
<proteinExistence type="predicted"/>
<sequence>MTAFSAKLGMALFREHVGRPMSAGGVYTQFYFNAGLTRGIAKSTLDILPLVGQLQQGKQYSGRQFNYRYNCDERSITAVFAAFHDNLFVRAIAVEDAETYSFLIDEYNSGFVSFGGLREISHAWSS</sequence>
<name>A0ABV8RDF3_9SPHN</name>
<reference evidence="2" key="1">
    <citation type="journal article" date="2019" name="Int. J. Syst. Evol. Microbiol.">
        <title>The Global Catalogue of Microorganisms (GCM) 10K type strain sequencing project: providing services to taxonomists for standard genome sequencing and annotation.</title>
        <authorList>
            <consortium name="The Broad Institute Genomics Platform"/>
            <consortium name="The Broad Institute Genome Sequencing Center for Infectious Disease"/>
            <person name="Wu L."/>
            <person name="Ma J."/>
        </authorList>
    </citation>
    <scope>NUCLEOTIDE SEQUENCE [LARGE SCALE GENOMIC DNA]</scope>
    <source>
        <strain evidence="2">CECT 8531</strain>
    </source>
</reference>